<gene>
    <name evidence="2" type="ORF">ACFQMN_17340</name>
</gene>
<name>A0ABW2K753_9BACI</name>
<organism evidence="2 3">
    <name type="scientific">Halobacillus campisalis</name>
    <dbReference type="NCBI Taxonomy" id="435909"/>
    <lineage>
        <taxon>Bacteria</taxon>
        <taxon>Bacillati</taxon>
        <taxon>Bacillota</taxon>
        <taxon>Bacilli</taxon>
        <taxon>Bacillales</taxon>
        <taxon>Bacillaceae</taxon>
        <taxon>Halobacillus</taxon>
    </lineage>
</organism>
<dbReference type="RefSeq" id="WP_289215004.1">
    <property type="nucleotide sequence ID" value="NZ_JAPVRC010000002.1"/>
</dbReference>
<accession>A0ABW2K753</accession>
<keyword evidence="3" id="KW-1185">Reference proteome</keyword>
<dbReference type="Proteomes" id="UP001596494">
    <property type="component" value="Unassembled WGS sequence"/>
</dbReference>
<dbReference type="InterPro" id="IPR026881">
    <property type="entry name" value="WYL_dom"/>
</dbReference>
<dbReference type="EMBL" id="JBHTBY010000017">
    <property type="protein sequence ID" value="MFC7322631.1"/>
    <property type="molecule type" value="Genomic_DNA"/>
</dbReference>
<proteinExistence type="predicted"/>
<evidence type="ECO:0000313" key="3">
    <source>
        <dbReference type="Proteomes" id="UP001596494"/>
    </source>
</evidence>
<reference evidence="3" key="1">
    <citation type="journal article" date="2019" name="Int. J. Syst. Evol. Microbiol.">
        <title>The Global Catalogue of Microorganisms (GCM) 10K type strain sequencing project: providing services to taxonomists for standard genome sequencing and annotation.</title>
        <authorList>
            <consortium name="The Broad Institute Genomics Platform"/>
            <consortium name="The Broad Institute Genome Sequencing Center for Infectious Disease"/>
            <person name="Wu L."/>
            <person name="Ma J."/>
        </authorList>
    </citation>
    <scope>NUCLEOTIDE SEQUENCE [LARGE SCALE GENOMIC DNA]</scope>
    <source>
        <strain evidence="3">CCUG 73951</strain>
    </source>
</reference>
<comment type="caution">
    <text evidence="2">The sequence shown here is derived from an EMBL/GenBank/DDBJ whole genome shotgun (WGS) entry which is preliminary data.</text>
</comment>
<evidence type="ECO:0000313" key="2">
    <source>
        <dbReference type="EMBL" id="MFC7322631.1"/>
    </source>
</evidence>
<sequence length="77" mass="8760">MNGVIARALQTSEKLEIIYCASDGTISQRMIKVVEERENHLLAFCYSRGQVRTFQKDSILSIFPVLFNKRGVSHEVS</sequence>
<dbReference type="Pfam" id="PF13280">
    <property type="entry name" value="WYL"/>
    <property type="match status" value="1"/>
</dbReference>
<evidence type="ECO:0000259" key="1">
    <source>
        <dbReference type="Pfam" id="PF13280"/>
    </source>
</evidence>
<feature type="domain" description="WYL" evidence="1">
    <location>
        <begin position="4"/>
        <end position="62"/>
    </location>
</feature>
<protein>
    <recommendedName>
        <fullName evidence="1">WYL domain-containing protein</fullName>
    </recommendedName>
</protein>